<evidence type="ECO:0000313" key="1">
    <source>
        <dbReference type="EMBL" id="OGH92534.1"/>
    </source>
</evidence>
<organism evidence="1 2">
    <name type="scientific">Candidatus Magasanikbacteria bacterium RIFOXYD1_FULL_40_23</name>
    <dbReference type="NCBI Taxonomy" id="1798705"/>
    <lineage>
        <taxon>Bacteria</taxon>
        <taxon>Candidatus Magasanikiibacteriota</taxon>
    </lineage>
</organism>
<dbReference type="EMBL" id="MFRA01000005">
    <property type="protein sequence ID" value="OGH92534.1"/>
    <property type="molecule type" value="Genomic_DNA"/>
</dbReference>
<sequence length="113" mass="13192">MLLRKLRQLESERDELKRCLENEKGESKRLYLDQLASSVLVPESNPRGGWIGKLFSRWLEKRKAKRVDHLRKKLVEKLSWVQEDIVDCKINIAVAIADEFSAKKARLSSSKEQ</sequence>
<proteinExistence type="predicted"/>
<reference evidence="1 2" key="1">
    <citation type="journal article" date="2016" name="Nat. Commun.">
        <title>Thousands of microbial genomes shed light on interconnected biogeochemical processes in an aquifer system.</title>
        <authorList>
            <person name="Anantharaman K."/>
            <person name="Brown C.T."/>
            <person name="Hug L.A."/>
            <person name="Sharon I."/>
            <person name="Castelle C.J."/>
            <person name="Probst A.J."/>
            <person name="Thomas B.C."/>
            <person name="Singh A."/>
            <person name="Wilkins M.J."/>
            <person name="Karaoz U."/>
            <person name="Brodie E.L."/>
            <person name="Williams K.H."/>
            <person name="Hubbard S.S."/>
            <person name="Banfield J.F."/>
        </authorList>
    </citation>
    <scope>NUCLEOTIDE SEQUENCE [LARGE SCALE GENOMIC DNA]</scope>
</reference>
<protein>
    <submittedName>
        <fullName evidence="1">Uncharacterized protein</fullName>
    </submittedName>
</protein>
<dbReference type="Proteomes" id="UP000176634">
    <property type="component" value="Unassembled WGS sequence"/>
</dbReference>
<dbReference type="AlphaFoldDB" id="A0A1F6P9C8"/>
<gene>
    <name evidence="1" type="ORF">A2563_02545</name>
</gene>
<evidence type="ECO:0000313" key="2">
    <source>
        <dbReference type="Proteomes" id="UP000176634"/>
    </source>
</evidence>
<accession>A0A1F6P9C8</accession>
<comment type="caution">
    <text evidence="1">The sequence shown here is derived from an EMBL/GenBank/DDBJ whole genome shotgun (WGS) entry which is preliminary data.</text>
</comment>
<name>A0A1F6P9C8_9BACT</name>